<dbReference type="AlphaFoldDB" id="A0A7W9B8Z2"/>
<dbReference type="Pfam" id="PF04773">
    <property type="entry name" value="FecR"/>
    <property type="match status" value="1"/>
</dbReference>
<feature type="region of interest" description="Disordered" evidence="1">
    <location>
        <begin position="1"/>
        <end position="25"/>
    </location>
</feature>
<evidence type="ECO:0000259" key="4">
    <source>
        <dbReference type="Pfam" id="PF16220"/>
    </source>
</evidence>
<feature type="domain" description="FecR N-terminal" evidence="4">
    <location>
        <begin position="6"/>
        <end position="44"/>
    </location>
</feature>
<accession>A0A7W9B8Z2</accession>
<dbReference type="RefSeq" id="WP_184101208.1">
    <property type="nucleotide sequence ID" value="NZ_JACIJH010000019.1"/>
</dbReference>
<dbReference type="Gene3D" id="2.60.120.1440">
    <property type="match status" value="1"/>
</dbReference>
<dbReference type="PIRSF" id="PIRSF018266">
    <property type="entry name" value="FecR"/>
    <property type="match status" value="1"/>
</dbReference>
<dbReference type="GO" id="GO:0016989">
    <property type="term" value="F:sigma factor antagonist activity"/>
    <property type="evidence" value="ECO:0007669"/>
    <property type="project" value="TreeGrafter"/>
</dbReference>
<comment type="caution">
    <text evidence="5">The sequence shown here is derived from an EMBL/GenBank/DDBJ whole genome shotgun (WGS) entry which is preliminary data.</text>
</comment>
<feature type="domain" description="FecR protein" evidence="3">
    <location>
        <begin position="108"/>
        <end position="199"/>
    </location>
</feature>
<evidence type="ECO:0000259" key="3">
    <source>
        <dbReference type="Pfam" id="PF04773"/>
    </source>
</evidence>
<dbReference type="PANTHER" id="PTHR30273">
    <property type="entry name" value="PERIPLASMIC SIGNAL SENSOR AND SIGMA FACTOR ACTIVATOR FECR-RELATED"/>
    <property type="match status" value="1"/>
</dbReference>
<name>A0A7W9B8Z2_9SPHN</name>
<sequence length="319" mass="34349">MDDDGAARWAIRRDAGPLSPGEQREFDTWLAADERREGSLLRAEAALVYIDRGPALIDAESIPAAPEEETPAPARTTRRRFLAGGAIAGTAIAAGIAGVLLMPSGQQFSTTIGEVRRLPLADGSIATVNTASRIAVALEPERRHITLEEGEAWFQVAHDAHRPFVVDIGNVRVRAVGTAFSVRRNPEGVDVLVTEGVIETWIEGHEATRTRIARGERSFVATGTRAIVAVKAADEIERALAWRGGGLALNGEPLSYAVAELNRYNHRKLVVEDPVLARMPIVGYFRTSEPGDFARAVAPLIGARVEMRSGDMHLVAIGS</sequence>
<keyword evidence="2 5" id="KW-0812">Transmembrane</keyword>
<evidence type="ECO:0000256" key="2">
    <source>
        <dbReference type="SAM" id="Phobius"/>
    </source>
</evidence>
<dbReference type="Pfam" id="PF16220">
    <property type="entry name" value="DUF4880"/>
    <property type="match status" value="1"/>
</dbReference>
<keyword evidence="2" id="KW-1133">Transmembrane helix</keyword>
<dbReference type="PANTHER" id="PTHR30273:SF2">
    <property type="entry name" value="PROTEIN FECR"/>
    <property type="match status" value="1"/>
</dbReference>
<proteinExistence type="predicted"/>
<dbReference type="InterPro" id="IPR006860">
    <property type="entry name" value="FecR"/>
</dbReference>
<dbReference type="Proteomes" id="UP000537161">
    <property type="component" value="Unassembled WGS sequence"/>
</dbReference>
<protein>
    <submittedName>
        <fullName evidence="5">Transmembrane sensor</fullName>
    </submittedName>
</protein>
<organism evidence="5 6">
    <name type="scientific">Sphingopyxis panaciterrulae</name>
    <dbReference type="NCBI Taxonomy" id="462372"/>
    <lineage>
        <taxon>Bacteria</taxon>
        <taxon>Pseudomonadati</taxon>
        <taxon>Pseudomonadota</taxon>
        <taxon>Alphaproteobacteria</taxon>
        <taxon>Sphingomonadales</taxon>
        <taxon>Sphingomonadaceae</taxon>
        <taxon>Sphingopyxis</taxon>
    </lineage>
</organism>
<dbReference type="InterPro" id="IPR032623">
    <property type="entry name" value="FecR_N"/>
</dbReference>
<dbReference type="EMBL" id="JACIJH010000019">
    <property type="protein sequence ID" value="MBB5708452.1"/>
    <property type="molecule type" value="Genomic_DNA"/>
</dbReference>
<dbReference type="InterPro" id="IPR012373">
    <property type="entry name" value="Ferrdict_sens_TM"/>
</dbReference>
<reference evidence="5 6" key="1">
    <citation type="submission" date="2020-08" db="EMBL/GenBank/DDBJ databases">
        <title>Genomic Encyclopedia of Type Strains, Phase IV (KMG-IV): sequencing the most valuable type-strain genomes for metagenomic binning, comparative biology and taxonomic classification.</title>
        <authorList>
            <person name="Goeker M."/>
        </authorList>
    </citation>
    <scope>NUCLEOTIDE SEQUENCE [LARGE SCALE GENOMIC DNA]</scope>
    <source>
        <strain evidence="5 6">DSM 27163</strain>
    </source>
</reference>
<gene>
    <name evidence="5" type="ORF">FHR21_003840</name>
</gene>
<keyword evidence="2" id="KW-0472">Membrane</keyword>
<evidence type="ECO:0000256" key="1">
    <source>
        <dbReference type="SAM" id="MobiDB-lite"/>
    </source>
</evidence>
<keyword evidence="6" id="KW-1185">Reference proteome</keyword>
<feature type="transmembrane region" description="Helical" evidence="2">
    <location>
        <begin position="81"/>
        <end position="102"/>
    </location>
</feature>
<evidence type="ECO:0000313" key="5">
    <source>
        <dbReference type="EMBL" id="MBB5708452.1"/>
    </source>
</evidence>
<evidence type="ECO:0000313" key="6">
    <source>
        <dbReference type="Proteomes" id="UP000537161"/>
    </source>
</evidence>